<evidence type="ECO:0000313" key="3">
    <source>
        <dbReference type="Proteomes" id="UP000253250"/>
    </source>
</evidence>
<keyword evidence="3" id="KW-1185">Reference proteome</keyword>
<gene>
    <name evidence="2" type="ORF">C4900_10780</name>
</gene>
<evidence type="ECO:0000313" key="2">
    <source>
        <dbReference type="EMBL" id="RCN56316.1"/>
    </source>
</evidence>
<keyword evidence="1" id="KW-1133">Transmembrane helix</keyword>
<dbReference type="Proteomes" id="UP000253250">
    <property type="component" value="Unassembled WGS sequence"/>
</dbReference>
<keyword evidence="1" id="KW-0472">Membrane</keyword>
<comment type="caution">
    <text evidence="2">The sequence shown here is derived from an EMBL/GenBank/DDBJ whole genome shotgun (WGS) entry which is preliminary data.</text>
</comment>
<accession>A0A368HCZ8</accession>
<reference evidence="2 3" key="1">
    <citation type="submission" date="2018-02" db="EMBL/GenBank/DDBJ databases">
        <title>Insights into the biology of acidophilic members of the Acidiferrobacteraceae family derived from comparative genomic analyses.</title>
        <authorList>
            <person name="Issotta F."/>
            <person name="Thyssen C."/>
            <person name="Mena C."/>
            <person name="Moya A."/>
            <person name="Bellenberg S."/>
            <person name="Sproer C."/>
            <person name="Covarrubias P.C."/>
            <person name="Sand W."/>
            <person name="Quatrini R."/>
            <person name="Vera M."/>
        </authorList>
    </citation>
    <scope>NUCLEOTIDE SEQUENCE [LARGE SCALE GENOMIC DNA]</scope>
    <source>
        <strain evidence="3">m-1</strain>
    </source>
</reference>
<sequence>MVVAEGKKISEVGMPRRMPWYGFVAVVAIGVLGTYFVYRISAGPTVASGVAPVPGASVPQKRTLAAIAKAVARLVGQPPVPPAPFAQVLAVRQAIRDGDFHKGDRVLRTVLHQSRVGPWAFAPFTRFLSAVTRPAGARFARGRNAWVQADQKSAMAHLVRASYYLHLGWWIRGREIPLLSPTR</sequence>
<protein>
    <submittedName>
        <fullName evidence="2">Uncharacterized protein</fullName>
    </submittedName>
</protein>
<proteinExistence type="predicted"/>
<keyword evidence="1" id="KW-0812">Transmembrane</keyword>
<evidence type="ECO:0000256" key="1">
    <source>
        <dbReference type="SAM" id="Phobius"/>
    </source>
</evidence>
<organism evidence="2 3">
    <name type="scientific">Acidiferrobacter thiooxydans</name>
    <dbReference type="NCBI Taxonomy" id="163359"/>
    <lineage>
        <taxon>Bacteria</taxon>
        <taxon>Pseudomonadati</taxon>
        <taxon>Pseudomonadota</taxon>
        <taxon>Gammaproteobacteria</taxon>
        <taxon>Acidiferrobacterales</taxon>
        <taxon>Acidiferrobacteraceae</taxon>
        <taxon>Acidiferrobacter</taxon>
    </lineage>
</organism>
<feature type="transmembrane region" description="Helical" evidence="1">
    <location>
        <begin position="20"/>
        <end position="38"/>
    </location>
</feature>
<name>A0A368HCZ8_9GAMM</name>
<dbReference type="AlphaFoldDB" id="A0A368HCZ8"/>
<dbReference type="EMBL" id="PSYR01000002">
    <property type="protein sequence ID" value="RCN56316.1"/>
    <property type="molecule type" value="Genomic_DNA"/>
</dbReference>